<reference evidence="8" key="1">
    <citation type="submission" date="2011-11" db="EMBL/GenBank/DDBJ databases">
        <title>Decoding the brain transcriptome of the Eastern honeybee (Apis cerana) based on pyrosequencing.</title>
        <authorList>
            <person name="Sun L."/>
            <person name="Zheng H."/>
            <person name="Wang Y."/>
            <person name="Xie X."/>
            <person name="Zhu Y."/>
            <person name="Gu W."/>
            <person name="Wang S."/>
        </authorList>
    </citation>
    <scope>NUCLEOTIDE SEQUENCE</scope>
    <source>
        <tissue evidence="8">Brain</tissue>
    </source>
</reference>
<dbReference type="PANTHER" id="PTHR12913:SF1">
    <property type="entry name" value="COLD SHOCK DOMAIN-CONTAINING PROTEIN E1"/>
    <property type="match status" value="1"/>
</dbReference>
<keyword evidence="2" id="KW-0963">Cytoplasm</keyword>
<dbReference type="PROSITE" id="PS51857">
    <property type="entry name" value="CSD_2"/>
    <property type="match status" value="4"/>
</dbReference>
<name>V9ILB5_APICE</name>
<dbReference type="AlphaFoldDB" id="V9ILB5"/>
<feature type="domain" description="CSD" evidence="7">
    <location>
        <begin position="44"/>
        <end position="108"/>
    </location>
</feature>
<feature type="domain" description="CSD" evidence="7">
    <location>
        <begin position="363"/>
        <end position="431"/>
    </location>
</feature>
<feature type="domain" description="CSD" evidence="7">
    <location>
        <begin position="532"/>
        <end position="599"/>
    </location>
</feature>
<evidence type="ECO:0000256" key="6">
    <source>
        <dbReference type="SAM" id="MobiDB-lite"/>
    </source>
</evidence>
<dbReference type="FunFam" id="2.40.50.140:FF:000055">
    <property type="entry name" value="Cold shock domain containing E1, RNA-binding"/>
    <property type="match status" value="1"/>
</dbReference>
<evidence type="ECO:0000313" key="8">
    <source>
        <dbReference type="EMBL" id="AEY61064.1"/>
    </source>
</evidence>
<dbReference type="GO" id="GO:1905172">
    <property type="term" value="F:RISC complex binding"/>
    <property type="evidence" value="ECO:0007669"/>
    <property type="project" value="UniProtKB-ARBA"/>
</dbReference>
<dbReference type="CDD" id="cd04458">
    <property type="entry name" value="CSP_CDS"/>
    <property type="match status" value="4"/>
</dbReference>
<comment type="similarity">
    <text evidence="5">Belongs to the UNR family.</text>
</comment>
<evidence type="ECO:0000256" key="3">
    <source>
        <dbReference type="ARBA" id="ARBA00022737"/>
    </source>
</evidence>
<dbReference type="Gene3D" id="2.40.50.140">
    <property type="entry name" value="Nucleic acid-binding proteins"/>
    <property type="match status" value="5"/>
</dbReference>
<dbReference type="InterPro" id="IPR002059">
    <property type="entry name" value="CSP_DNA-bd"/>
</dbReference>
<evidence type="ECO:0000256" key="1">
    <source>
        <dbReference type="ARBA" id="ARBA00004496"/>
    </source>
</evidence>
<feature type="region of interest" description="Disordered" evidence="6">
    <location>
        <begin position="14"/>
        <end position="42"/>
    </location>
</feature>
<dbReference type="GO" id="GO:0005737">
    <property type="term" value="C:cytoplasm"/>
    <property type="evidence" value="ECO:0007669"/>
    <property type="project" value="UniProtKB-SubCell"/>
</dbReference>
<dbReference type="InterPro" id="IPR056400">
    <property type="entry name" value="CSDE1"/>
</dbReference>
<dbReference type="InterPro" id="IPR012340">
    <property type="entry name" value="NA-bd_OB-fold"/>
</dbReference>
<dbReference type="InterPro" id="IPR019844">
    <property type="entry name" value="CSD_CS"/>
</dbReference>
<feature type="compositionally biased region" description="Polar residues" evidence="6">
    <location>
        <begin position="21"/>
        <end position="42"/>
    </location>
</feature>
<dbReference type="Pfam" id="PF00313">
    <property type="entry name" value="CSD"/>
    <property type="match status" value="4"/>
</dbReference>
<dbReference type="Pfam" id="PF23456">
    <property type="entry name" value="CSDE1"/>
    <property type="match status" value="2"/>
</dbReference>
<organism evidence="8">
    <name type="scientific">Apis cerana</name>
    <name type="common">Indian honeybee</name>
    <dbReference type="NCBI Taxonomy" id="7461"/>
    <lineage>
        <taxon>Eukaryota</taxon>
        <taxon>Metazoa</taxon>
        <taxon>Ecdysozoa</taxon>
        <taxon>Arthropoda</taxon>
        <taxon>Hexapoda</taxon>
        <taxon>Insecta</taxon>
        <taxon>Pterygota</taxon>
        <taxon>Neoptera</taxon>
        <taxon>Endopterygota</taxon>
        <taxon>Hymenoptera</taxon>
        <taxon>Apocrita</taxon>
        <taxon>Aculeata</taxon>
        <taxon>Apoidea</taxon>
        <taxon>Anthophila</taxon>
        <taxon>Apidae</taxon>
        <taxon>Apis</taxon>
    </lineage>
</organism>
<evidence type="ECO:0000256" key="2">
    <source>
        <dbReference type="ARBA" id="ARBA00022490"/>
    </source>
</evidence>
<gene>
    <name evidence="8" type="ORF">ACCB10974</name>
</gene>
<keyword evidence="3" id="KW-0677">Repeat</keyword>
<dbReference type="GO" id="GO:0003723">
    <property type="term" value="F:RNA binding"/>
    <property type="evidence" value="ECO:0007669"/>
    <property type="project" value="UniProtKB-KW"/>
</dbReference>
<sequence length="697" mass="77894">MSRNEVTRFPFGTFTGMEGSTGYTEEPTTNNSTYQDQSENQGTRETGIIEKLLHSYGFIQCCERQARLFFHFSQFSGNIEHLKIGDPVEFEMTYDRRTGKPIASTVSKIAPEVVLSEERVTGNVTTELHTSGDTQGRISYENRGECFFLPYTKDDVEGNVTLRAGDKVSFQIATNQRGNLGACHVRLENPVHPVRYRGVVCSMKENFGFIERADVVKEIFFHFSEAKSMKEELRLGDDVEFIIQTRNGKEVACNITKLPPGSIVFEEVSNKIVTGQVLKPLERGTAARHQNDPLPGRIRYRDTEHSSDTVEIPFGDKDQKGDFTLRHGDWVKFRIATDTRDQLKRATEILLLPESFNVSGEKREQGIIAALKDGFGFIRCVDRDTRLFFHFNEVLDVDREISVGDEVEFTVIQDPSSSFSNNRQSAIRLKHLPAGTVQFETIIEKDLLGTIIQGINGVVPGLIGYTKENQQKSVIFFSKDCDPKNIPRLGDKVQFSICQVKRNKELVAVDISLMNSSGEKTQNSNKKLNGQVCQGFIAALKDGFGFIETVNHDKEIFFHFSNFEGDVNALEVGADIECTISSGNGRGNGGCVAADYVKLVPRGSIPRPTPVSEVLDGTVIRPLRSANPDQAEYAGLIKINATNEDEDTPEYEFRIMGLVNKRELLQAGDPVQLQVDSAGHACNIVAVRKKEEQQLMQ</sequence>
<dbReference type="SUPFAM" id="SSF50249">
    <property type="entry name" value="Nucleic acid-binding proteins"/>
    <property type="match status" value="4"/>
</dbReference>
<accession>V9ILB5</accession>
<dbReference type="InterPro" id="IPR011129">
    <property type="entry name" value="CSD"/>
</dbReference>
<evidence type="ECO:0000256" key="4">
    <source>
        <dbReference type="ARBA" id="ARBA00022884"/>
    </source>
</evidence>
<comment type="subcellular location">
    <subcellularLocation>
        <location evidence="1">Cytoplasm</location>
    </subcellularLocation>
</comment>
<evidence type="ECO:0000256" key="5">
    <source>
        <dbReference type="ARBA" id="ARBA00044751"/>
    </source>
</evidence>
<dbReference type="PROSITE" id="PS00352">
    <property type="entry name" value="CSD_1"/>
    <property type="match status" value="2"/>
</dbReference>
<feature type="domain" description="CSD" evidence="7">
    <location>
        <begin position="195"/>
        <end position="257"/>
    </location>
</feature>
<dbReference type="PANTHER" id="PTHR12913">
    <property type="entry name" value="UNR PROTEIN N-RAS UPSTREAM GENE PROTEIN"/>
    <property type="match status" value="1"/>
</dbReference>
<evidence type="ECO:0000259" key="7">
    <source>
        <dbReference type="PROSITE" id="PS51857"/>
    </source>
</evidence>
<proteinExistence type="evidence at transcript level"/>
<keyword evidence="4" id="KW-0694">RNA-binding</keyword>
<protein>
    <submittedName>
        <fullName evidence="8">Cold shock domain-containing protein E1</fullName>
    </submittedName>
</protein>
<dbReference type="SMART" id="SM00357">
    <property type="entry name" value="CSP"/>
    <property type="match status" value="4"/>
</dbReference>
<dbReference type="EMBL" id="JR049753">
    <property type="protein sequence ID" value="AEY61064.1"/>
    <property type="molecule type" value="mRNA"/>
</dbReference>